<dbReference type="PANTHER" id="PTHR30614">
    <property type="entry name" value="MEMBRANE COMPONENT OF AMINO ACID ABC TRANSPORTER"/>
    <property type="match status" value="1"/>
</dbReference>
<dbReference type="Pfam" id="PF00528">
    <property type="entry name" value="BPD_transp_1"/>
    <property type="match status" value="1"/>
</dbReference>
<dbReference type="GO" id="GO:0006865">
    <property type="term" value="P:amino acid transport"/>
    <property type="evidence" value="ECO:0007669"/>
    <property type="project" value="UniProtKB-KW"/>
</dbReference>
<evidence type="ECO:0000313" key="11">
    <source>
        <dbReference type="Proteomes" id="UP000184423"/>
    </source>
</evidence>
<dbReference type="EMBL" id="FQVG01000006">
    <property type="protein sequence ID" value="SHE51891.1"/>
    <property type="molecule type" value="Genomic_DNA"/>
</dbReference>
<evidence type="ECO:0000256" key="1">
    <source>
        <dbReference type="ARBA" id="ARBA00004651"/>
    </source>
</evidence>
<dbReference type="CDD" id="cd06261">
    <property type="entry name" value="TM_PBP2"/>
    <property type="match status" value="1"/>
</dbReference>
<comment type="similarity">
    <text evidence="8">Belongs to the binding-protein-dependent transport system permease family.</text>
</comment>
<feature type="transmembrane region" description="Helical" evidence="8">
    <location>
        <begin position="84"/>
        <end position="103"/>
    </location>
</feature>
<evidence type="ECO:0000256" key="4">
    <source>
        <dbReference type="ARBA" id="ARBA00022692"/>
    </source>
</evidence>
<reference evidence="11" key="1">
    <citation type="submission" date="2016-11" db="EMBL/GenBank/DDBJ databases">
        <authorList>
            <person name="Varghese N."/>
            <person name="Submissions S."/>
        </authorList>
    </citation>
    <scope>NUCLEOTIDE SEQUENCE [LARGE SCALE GENOMIC DNA]</scope>
    <source>
        <strain evidence="11">DSM 10124</strain>
    </source>
</reference>
<evidence type="ECO:0000256" key="8">
    <source>
        <dbReference type="RuleBase" id="RU363032"/>
    </source>
</evidence>
<evidence type="ECO:0000256" key="3">
    <source>
        <dbReference type="ARBA" id="ARBA00022475"/>
    </source>
</evidence>
<feature type="transmembrane region" description="Helical" evidence="8">
    <location>
        <begin position="51"/>
        <end position="72"/>
    </location>
</feature>
<evidence type="ECO:0000256" key="7">
    <source>
        <dbReference type="ARBA" id="ARBA00023136"/>
    </source>
</evidence>
<gene>
    <name evidence="10" type="ORF">SAMN02746091_00573</name>
</gene>
<comment type="subcellular location">
    <subcellularLocation>
        <location evidence="1 8">Cell membrane</location>
        <topology evidence="1 8">Multi-pass membrane protein</topology>
    </subcellularLocation>
</comment>
<dbReference type="PANTHER" id="PTHR30614:SF0">
    <property type="entry name" value="L-CYSTINE TRANSPORT SYSTEM PERMEASE PROTEIN TCYL"/>
    <property type="match status" value="1"/>
</dbReference>
<dbReference type="Gene3D" id="1.10.3720.10">
    <property type="entry name" value="MetI-like"/>
    <property type="match status" value="1"/>
</dbReference>
<dbReference type="GO" id="GO:0022857">
    <property type="term" value="F:transmembrane transporter activity"/>
    <property type="evidence" value="ECO:0007669"/>
    <property type="project" value="InterPro"/>
</dbReference>
<dbReference type="InterPro" id="IPR010065">
    <property type="entry name" value="AA_ABC_transptr_permease_3TM"/>
</dbReference>
<dbReference type="PROSITE" id="PS50928">
    <property type="entry name" value="ABC_TM1"/>
    <property type="match status" value="1"/>
</dbReference>
<keyword evidence="4 8" id="KW-0812">Transmembrane</keyword>
<protein>
    <submittedName>
        <fullName evidence="10">Amino acid ABC transporter membrane protein, PAAT family (TC 3.A.1.3.-)</fullName>
    </submittedName>
</protein>
<dbReference type="SUPFAM" id="SSF161098">
    <property type="entry name" value="MetI-like"/>
    <property type="match status" value="1"/>
</dbReference>
<evidence type="ECO:0000256" key="6">
    <source>
        <dbReference type="ARBA" id="ARBA00022989"/>
    </source>
</evidence>
<keyword evidence="2 8" id="KW-0813">Transport</keyword>
<sequence length="213" mass="24382">MEYIINLFISMKSGMFVTFYIFIVTLIFSLILGILVAVLRLSKIKMIEMAVSLYIFIMRGTPLLLQIIFVFFGLPIVGITFDRYTAVFIAFILNYAAYFAEIFRAGIQSIDKGQFEAAKVLGLSRFDTYRYVIFPQMLKNILPALANEVITLVKDTALVYVVGISDILREGKIAVNRDATLIPFLVVAIFYAGFIYVLSNLFKNIEEKFEYYR</sequence>
<dbReference type="NCBIfam" id="TIGR01726">
    <property type="entry name" value="HEQRo_perm_3TM"/>
    <property type="match status" value="1"/>
</dbReference>
<dbReference type="FunFam" id="1.10.3720.10:FF:000006">
    <property type="entry name" value="Glutamate/aspartate ABC transporter, permease protein GltK"/>
    <property type="match status" value="1"/>
</dbReference>
<dbReference type="InterPro" id="IPR000515">
    <property type="entry name" value="MetI-like"/>
</dbReference>
<dbReference type="InterPro" id="IPR035906">
    <property type="entry name" value="MetI-like_sf"/>
</dbReference>
<accession>A0A1M4U4Y6</accession>
<dbReference type="InterPro" id="IPR043429">
    <property type="entry name" value="ArtM/GltK/GlnP/TcyL/YhdX-like"/>
</dbReference>
<feature type="transmembrane region" description="Helical" evidence="8">
    <location>
        <begin position="179"/>
        <end position="198"/>
    </location>
</feature>
<keyword evidence="11" id="KW-1185">Reference proteome</keyword>
<keyword evidence="7 8" id="KW-0472">Membrane</keyword>
<dbReference type="Proteomes" id="UP000184423">
    <property type="component" value="Unassembled WGS sequence"/>
</dbReference>
<feature type="domain" description="ABC transmembrane type-1" evidence="9">
    <location>
        <begin position="15"/>
        <end position="202"/>
    </location>
</feature>
<evidence type="ECO:0000256" key="5">
    <source>
        <dbReference type="ARBA" id="ARBA00022970"/>
    </source>
</evidence>
<keyword evidence="3" id="KW-1003">Cell membrane</keyword>
<feature type="transmembrane region" description="Helical" evidence="8">
    <location>
        <begin position="17"/>
        <end position="39"/>
    </location>
</feature>
<keyword evidence="5" id="KW-0029">Amino-acid transport</keyword>
<keyword evidence="6 8" id="KW-1133">Transmembrane helix</keyword>
<organism evidence="10 11">
    <name type="scientific">Caloramator proteoclasticus DSM 10124</name>
    <dbReference type="NCBI Taxonomy" id="1121262"/>
    <lineage>
        <taxon>Bacteria</taxon>
        <taxon>Bacillati</taxon>
        <taxon>Bacillota</taxon>
        <taxon>Clostridia</taxon>
        <taxon>Eubacteriales</taxon>
        <taxon>Clostridiaceae</taxon>
        <taxon>Caloramator</taxon>
    </lineage>
</organism>
<name>A0A1M4U4Y6_9CLOT</name>
<evidence type="ECO:0000259" key="9">
    <source>
        <dbReference type="PROSITE" id="PS50928"/>
    </source>
</evidence>
<evidence type="ECO:0000256" key="2">
    <source>
        <dbReference type="ARBA" id="ARBA00022448"/>
    </source>
</evidence>
<dbReference type="AlphaFoldDB" id="A0A1M4U4Y6"/>
<proteinExistence type="inferred from homology"/>
<evidence type="ECO:0000313" key="10">
    <source>
        <dbReference type="EMBL" id="SHE51891.1"/>
    </source>
</evidence>
<dbReference type="RefSeq" id="WP_027308657.1">
    <property type="nucleotide sequence ID" value="NZ_FQVG01000006.1"/>
</dbReference>
<dbReference type="GO" id="GO:0043190">
    <property type="term" value="C:ATP-binding cassette (ABC) transporter complex"/>
    <property type="evidence" value="ECO:0007669"/>
    <property type="project" value="InterPro"/>
</dbReference>